<evidence type="ECO:0000313" key="3">
    <source>
        <dbReference type="Proteomes" id="UP000549695"/>
    </source>
</evidence>
<evidence type="ECO:0000256" key="1">
    <source>
        <dbReference type="SAM" id="MobiDB-lite"/>
    </source>
</evidence>
<dbReference type="GeneID" id="98055554"/>
<dbReference type="AlphaFoldDB" id="A0A852W173"/>
<sequence>MSNRVEMCHVNDRAAGIVQGSITEQGRTAGPDAANGPEVW</sequence>
<keyword evidence="3" id="KW-1185">Reference proteome</keyword>
<accession>A0A852W173</accession>
<organism evidence="2 3">
    <name type="scientific">Pseudonocardia alni</name>
    <name type="common">Amycolata alni</name>
    <dbReference type="NCBI Taxonomy" id="33907"/>
    <lineage>
        <taxon>Bacteria</taxon>
        <taxon>Bacillati</taxon>
        <taxon>Actinomycetota</taxon>
        <taxon>Actinomycetes</taxon>
        <taxon>Pseudonocardiales</taxon>
        <taxon>Pseudonocardiaceae</taxon>
        <taxon>Pseudonocardia</taxon>
    </lineage>
</organism>
<evidence type="ECO:0000313" key="2">
    <source>
        <dbReference type="EMBL" id="NYG02359.1"/>
    </source>
</evidence>
<comment type="caution">
    <text evidence="2">The sequence shown here is derived from an EMBL/GenBank/DDBJ whole genome shotgun (WGS) entry which is preliminary data.</text>
</comment>
<feature type="region of interest" description="Disordered" evidence="1">
    <location>
        <begin position="21"/>
        <end position="40"/>
    </location>
</feature>
<protein>
    <submittedName>
        <fullName evidence="2">Uncharacterized protein</fullName>
    </submittedName>
</protein>
<dbReference type="EMBL" id="JACCCZ010000001">
    <property type="protein sequence ID" value="NYG02359.1"/>
    <property type="molecule type" value="Genomic_DNA"/>
</dbReference>
<dbReference type="RefSeq" id="WP_281370783.1">
    <property type="nucleotide sequence ID" value="NZ_BAAAJZ010000003.1"/>
</dbReference>
<name>A0A852W173_PSEA5</name>
<proteinExistence type="predicted"/>
<reference evidence="2 3" key="1">
    <citation type="submission" date="2020-07" db="EMBL/GenBank/DDBJ databases">
        <title>Sequencing the genomes of 1000 actinobacteria strains.</title>
        <authorList>
            <person name="Klenk H.-P."/>
        </authorList>
    </citation>
    <scope>NUCLEOTIDE SEQUENCE [LARGE SCALE GENOMIC DNA]</scope>
    <source>
        <strain evidence="2 3">DSM 44749</strain>
    </source>
</reference>
<dbReference type="Proteomes" id="UP000549695">
    <property type="component" value="Unassembled WGS sequence"/>
</dbReference>
<gene>
    <name evidence="2" type="ORF">HDA37_002644</name>
</gene>